<evidence type="ECO:0000313" key="2">
    <source>
        <dbReference type="Proteomes" id="UP001261666"/>
    </source>
</evidence>
<sequence length="520" mass="54052">MSTGTDRVGRVAPYVAGIVAGAAMLAVGEALAALLRQRTGPVAAVAELVRDLTPAGLVKGFIELVGTADKPILVAIVTVGALALSALAGRWRFGWLVLVGLGVLASVAVLVNPGESGVGAARGALVVPPGLATCVGVACLAVLQDAARAAAREGRDATGATGATGGTGRRRFLVIAGGVALTAVVVGAAGRLAGRSRRTVEAAREALLDRLRATPGEVPAGAQLDVPGVGRWQVPGEQFYRIDTAFAVPLVDPDAWRLRIHGMVEKELELSLADLLDRPATEAWTTLCCVSNPVGGDLIGNAWWTGVRIAPLLAEAGVQAGADAVLQTSEDGWTCGTPLGVLTDDRDAMLAYAMNGEPLPIEHGFPVRVVVPGLYGYVSATKWVVDLEVTTFDAFEAYWTQRGWAPEGPVKTQSRVLVPRDGTRVRAGEVDIAGDAWAQHRGIEKVEVQVDGGPWTTCELGTVPSADTWVQWSTRVSCGPGDHTVVVRATDGDGETQTSVRTDVVPDGASGWHEVRFTAG</sequence>
<proteinExistence type="predicted"/>
<evidence type="ECO:0000313" key="1">
    <source>
        <dbReference type="EMBL" id="MDR6212281.1"/>
    </source>
</evidence>
<comment type="caution">
    <text evidence="1">The sequence shown here is derived from an EMBL/GenBank/DDBJ whole genome shotgun (WGS) entry which is preliminary data.</text>
</comment>
<gene>
    <name evidence="1" type="ORF">QE364_004017</name>
</gene>
<name>A0ACC6INF6_9ACTN</name>
<dbReference type="Proteomes" id="UP001261666">
    <property type="component" value="Unassembled WGS sequence"/>
</dbReference>
<reference evidence="1" key="1">
    <citation type="submission" date="2023-08" db="EMBL/GenBank/DDBJ databases">
        <title>Functional and genomic diversity of the sorghum phyllosphere microbiome.</title>
        <authorList>
            <person name="Shade A."/>
        </authorList>
    </citation>
    <scope>NUCLEOTIDE SEQUENCE</scope>
    <source>
        <strain evidence="1">SORGH_AS_0885</strain>
    </source>
</reference>
<dbReference type="EMBL" id="JAVIZJ010000022">
    <property type="protein sequence ID" value="MDR6212281.1"/>
    <property type="molecule type" value="Genomic_DNA"/>
</dbReference>
<accession>A0ACC6INF6</accession>
<protein>
    <submittedName>
        <fullName evidence="1">DMSO/TMAO reductase YedYZ molybdopterin-dependent catalytic subunit</fullName>
    </submittedName>
</protein>
<organism evidence="1 2">
    <name type="scientific">Nocardioides zeae</name>
    <dbReference type="NCBI Taxonomy" id="1457234"/>
    <lineage>
        <taxon>Bacteria</taxon>
        <taxon>Bacillati</taxon>
        <taxon>Actinomycetota</taxon>
        <taxon>Actinomycetes</taxon>
        <taxon>Propionibacteriales</taxon>
        <taxon>Nocardioidaceae</taxon>
        <taxon>Nocardioides</taxon>
    </lineage>
</organism>
<keyword evidence="2" id="KW-1185">Reference proteome</keyword>